<dbReference type="PANTHER" id="PTHR43767:SF1">
    <property type="entry name" value="NONRIBOSOMAL PEPTIDE SYNTHASE PES1 (EUROFUNG)-RELATED"/>
    <property type="match status" value="1"/>
</dbReference>
<dbReference type="AlphaFoldDB" id="A0A7Y9S3F1"/>
<evidence type="ECO:0000259" key="4">
    <source>
        <dbReference type="Pfam" id="PF13193"/>
    </source>
</evidence>
<evidence type="ECO:0000256" key="1">
    <source>
        <dbReference type="ARBA" id="ARBA00006432"/>
    </source>
</evidence>
<feature type="domain" description="AMP-dependent synthetase/ligase" evidence="3">
    <location>
        <begin position="26"/>
        <end position="394"/>
    </location>
</feature>
<dbReference type="InterPro" id="IPR025110">
    <property type="entry name" value="AMP-bd_C"/>
</dbReference>
<evidence type="ECO:0000256" key="2">
    <source>
        <dbReference type="ARBA" id="ARBA00022598"/>
    </source>
</evidence>
<dbReference type="InterPro" id="IPR000873">
    <property type="entry name" value="AMP-dep_synth/lig_dom"/>
</dbReference>
<accession>A0A7Y9S3F1</accession>
<dbReference type="SUPFAM" id="SSF56801">
    <property type="entry name" value="Acetyl-CoA synthetase-like"/>
    <property type="match status" value="1"/>
</dbReference>
<dbReference type="PROSITE" id="PS00455">
    <property type="entry name" value="AMP_BINDING"/>
    <property type="match status" value="1"/>
</dbReference>
<keyword evidence="2 5" id="KW-0436">Ligase</keyword>
<dbReference type="Proteomes" id="UP000540656">
    <property type="component" value="Unassembled WGS sequence"/>
</dbReference>
<proteinExistence type="inferred from homology"/>
<dbReference type="CDD" id="cd17631">
    <property type="entry name" value="FACL_FadD13-like"/>
    <property type="match status" value="1"/>
</dbReference>
<dbReference type="RefSeq" id="WP_218855513.1">
    <property type="nucleotide sequence ID" value="NZ_JACCAA010000001.1"/>
</dbReference>
<gene>
    <name evidence="5" type="ORF">BJ980_002760</name>
</gene>
<sequence length="533" mass="58222">MTSVHGVGLPEDVVAARQQRLGDLPRRAARRTPSRLALVDGPVRLSFAELDEYVDRVSSAMAGVGLGRGDVLALLSHNCWQFPVIAFAAARRGIVLVPVNFMLGAEEIGYILEHSGAVALVAEDALVPVAQEALSPIALSQQVRVRVRLDLDPGVPLVGAWHPAATWLDHDATGLPDVELADDEPIRIMYTSGTESRPKGALLSSRSLMWQYTSCISTGGMESSDVELHSMPLYHCAQLDNFLSTDIYLGATSVILRRPDPTVILETIERERITNLFLPPTVWISLLAAPTFATTDLSSLRKGYYGASAMPREVLRELTSRAPDLRLWNFYGQTEMASLATALPPEEQFTHGGSAGFPALNVETRIVDDEDRDVPAGEVGEIVHRSPHLVLGYLNDPEKTAEAFRGGWFHSGDLGYVDPDGRLYVVDRKKDMIKSGGENVSSREVEEVLFEHPDVAEVAVFGVDHPRWVEAVTAAVVPRPGATLEPDDLIGFARGRLAGFKCPKYVVVLDALPKNPSGKILKRDLREEHRALV</sequence>
<dbReference type="InterPro" id="IPR050237">
    <property type="entry name" value="ATP-dep_AMP-bd_enzyme"/>
</dbReference>
<comment type="similarity">
    <text evidence="1">Belongs to the ATP-dependent AMP-binding enzyme family.</text>
</comment>
<organism evidence="5 6">
    <name type="scientific">Nocardioides daedukensis</name>
    <dbReference type="NCBI Taxonomy" id="634462"/>
    <lineage>
        <taxon>Bacteria</taxon>
        <taxon>Bacillati</taxon>
        <taxon>Actinomycetota</taxon>
        <taxon>Actinomycetes</taxon>
        <taxon>Propionibacteriales</taxon>
        <taxon>Nocardioidaceae</taxon>
        <taxon>Nocardioides</taxon>
    </lineage>
</organism>
<dbReference type="Gene3D" id="3.30.300.30">
    <property type="match status" value="1"/>
</dbReference>
<keyword evidence="6" id="KW-1185">Reference proteome</keyword>
<evidence type="ECO:0000313" key="6">
    <source>
        <dbReference type="Proteomes" id="UP000540656"/>
    </source>
</evidence>
<evidence type="ECO:0000259" key="3">
    <source>
        <dbReference type="Pfam" id="PF00501"/>
    </source>
</evidence>
<name>A0A7Y9S3F1_9ACTN</name>
<reference evidence="5 6" key="1">
    <citation type="submission" date="2020-07" db="EMBL/GenBank/DDBJ databases">
        <title>Sequencing the genomes of 1000 actinobacteria strains.</title>
        <authorList>
            <person name="Klenk H.-P."/>
        </authorList>
    </citation>
    <scope>NUCLEOTIDE SEQUENCE [LARGE SCALE GENOMIC DNA]</scope>
    <source>
        <strain evidence="5 6">DSM 23819</strain>
    </source>
</reference>
<dbReference type="EC" id="6.2.1.-" evidence="5"/>
<dbReference type="Pfam" id="PF00501">
    <property type="entry name" value="AMP-binding"/>
    <property type="match status" value="1"/>
</dbReference>
<dbReference type="FunFam" id="3.30.300.30:FF:000008">
    <property type="entry name" value="2,3-dihydroxybenzoate-AMP ligase"/>
    <property type="match status" value="1"/>
</dbReference>
<dbReference type="PANTHER" id="PTHR43767">
    <property type="entry name" value="LONG-CHAIN-FATTY-ACID--COA LIGASE"/>
    <property type="match status" value="1"/>
</dbReference>
<dbReference type="Pfam" id="PF13193">
    <property type="entry name" value="AMP-binding_C"/>
    <property type="match status" value="1"/>
</dbReference>
<dbReference type="Gene3D" id="3.40.50.12780">
    <property type="entry name" value="N-terminal domain of ligase-like"/>
    <property type="match status" value="1"/>
</dbReference>
<dbReference type="NCBIfam" id="NF006182">
    <property type="entry name" value="PRK08316.1"/>
    <property type="match status" value="1"/>
</dbReference>
<dbReference type="InterPro" id="IPR042099">
    <property type="entry name" value="ANL_N_sf"/>
</dbReference>
<feature type="domain" description="AMP-binding enzyme C-terminal" evidence="4">
    <location>
        <begin position="444"/>
        <end position="519"/>
    </location>
</feature>
<dbReference type="GO" id="GO:0016878">
    <property type="term" value="F:acid-thiol ligase activity"/>
    <property type="evidence" value="ECO:0007669"/>
    <property type="project" value="UniProtKB-ARBA"/>
</dbReference>
<protein>
    <submittedName>
        <fullName evidence="5">Fatty-acyl-CoA synthase</fullName>
        <ecNumber evidence="5">6.2.1.-</ecNumber>
    </submittedName>
</protein>
<comment type="caution">
    <text evidence="5">The sequence shown here is derived from an EMBL/GenBank/DDBJ whole genome shotgun (WGS) entry which is preliminary data.</text>
</comment>
<dbReference type="InterPro" id="IPR045851">
    <property type="entry name" value="AMP-bd_C_sf"/>
</dbReference>
<dbReference type="EMBL" id="JACCAA010000001">
    <property type="protein sequence ID" value="NYG59837.1"/>
    <property type="molecule type" value="Genomic_DNA"/>
</dbReference>
<evidence type="ECO:0000313" key="5">
    <source>
        <dbReference type="EMBL" id="NYG59837.1"/>
    </source>
</evidence>
<dbReference type="InterPro" id="IPR020845">
    <property type="entry name" value="AMP-binding_CS"/>
</dbReference>